<feature type="region of interest" description="Disordered" evidence="1">
    <location>
        <begin position="38"/>
        <end position="86"/>
    </location>
</feature>
<organism evidence="3 4">
    <name type="scientific">Aeriscardovia aeriphila</name>
    <dbReference type="NCBI Taxonomy" id="218139"/>
    <lineage>
        <taxon>Bacteria</taxon>
        <taxon>Bacillati</taxon>
        <taxon>Actinomycetota</taxon>
        <taxon>Actinomycetes</taxon>
        <taxon>Bifidobacteriales</taxon>
        <taxon>Bifidobacteriaceae</taxon>
        <taxon>Aeriscardovia</taxon>
    </lineage>
</organism>
<dbReference type="Pfam" id="PF25591">
    <property type="entry name" value="LRV_2"/>
    <property type="match status" value="1"/>
</dbReference>
<name>A0A261F833_9BIFI</name>
<keyword evidence="4" id="KW-1185">Reference proteome</keyword>
<protein>
    <recommendedName>
        <fullName evidence="2">Leucine rich repeat variant domain-containing protein</fullName>
    </recommendedName>
</protein>
<feature type="domain" description="Leucine rich repeat variant" evidence="2">
    <location>
        <begin position="90"/>
        <end position="146"/>
    </location>
</feature>
<proteinExistence type="predicted"/>
<dbReference type="Proteomes" id="UP000228976">
    <property type="component" value="Unassembled WGS sequence"/>
</dbReference>
<dbReference type="InterPro" id="IPR057893">
    <property type="entry name" value="LRV_2"/>
</dbReference>
<gene>
    <name evidence="3" type="ORF">AEAE_1203</name>
</gene>
<feature type="region of interest" description="Disordered" evidence="1">
    <location>
        <begin position="152"/>
        <end position="178"/>
    </location>
</feature>
<dbReference type="AlphaFoldDB" id="A0A261F833"/>
<sequence length="178" mass="19360">MFFDKPQRGRHAHCTSPTTVEPPLNSHLAWLHSLQRTSASAQNSLPPRATTATRDPDCARGCPPTRTPVGAPTRATASPLRHTPPPKPITPLDALNPQASEEQLWAWARNKPHLRPWIVANSHASPVLIDWIAQQGSRPVDKAVSALLSSLEAPKLPDTPAFGERNCRQEEDGLPPPG</sequence>
<evidence type="ECO:0000313" key="3">
    <source>
        <dbReference type="EMBL" id="OZG55225.1"/>
    </source>
</evidence>
<evidence type="ECO:0000259" key="2">
    <source>
        <dbReference type="Pfam" id="PF25591"/>
    </source>
</evidence>
<accession>A0A261F833</accession>
<evidence type="ECO:0000256" key="1">
    <source>
        <dbReference type="SAM" id="MobiDB-lite"/>
    </source>
</evidence>
<feature type="region of interest" description="Disordered" evidence="1">
    <location>
        <begin position="1"/>
        <end position="22"/>
    </location>
</feature>
<evidence type="ECO:0000313" key="4">
    <source>
        <dbReference type="Proteomes" id="UP000228976"/>
    </source>
</evidence>
<feature type="compositionally biased region" description="Polar residues" evidence="1">
    <location>
        <begin position="38"/>
        <end position="53"/>
    </location>
</feature>
<dbReference type="EMBL" id="MWWU01000004">
    <property type="protein sequence ID" value="OZG55225.1"/>
    <property type="molecule type" value="Genomic_DNA"/>
</dbReference>
<comment type="caution">
    <text evidence="3">The sequence shown here is derived from an EMBL/GenBank/DDBJ whole genome shotgun (WGS) entry which is preliminary data.</text>
</comment>
<reference evidence="3 4" key="1">
    <citation type="journal article" date="2017" name="BMC Genomics">
        <title>Comparative genomic and phylogenomic analyses of the Bifidobacteriaceae family.</title>
        <authorList>
            <person name="Lugli G.A."/>
            <person name="Milani C."/>
            <person name="Turroni F."/>
            <person name="Duranti S."/>
            <person name="Mancabelli L."/>
            <person name="Mangifesta M."/>
            <person name="Ferrario C."/>
            <person name="Modesto M."/>
            <person name="Mattarelli P."/>
            <person name="Jiri K."/>
            <person name="van Sinderen D."/>
            <person name="Ventura M."/>
        </authorList>
    </citation>
    <scope>NUCLEOTIDE SEQUENCE [LARGE SCALE GENOMIC DNA]</scope>
    <source>
        <strain evidence="3 4">LMG 21773</strain>
    </source>
</reference>